<dbReference type="Pfam" id="PF01597">
    <property type="entry name" value="GCV_H"/>
    <property type="match status" value="1"/>
</dbReference>
<evidence type="ECO:0000256" key="1">
    <source>
        <dbReference type="ARBA" id="ARBA00009249"/>
    </source>
</evidence>
<keyword evidence="2 3" id="KW-0450">Lipoyl</keyword>
<name>E4RLA2_HALHG</name>
<reference evidence="6 7" key="1">
    <citation type="submission" date="2010-11" db="EMBL/GenBank/DDBJ databases">
        <title>Complete sequence of Halanaerobium sp. sapolanicus.</title>
        <authorList>
            <consortium name="US DOE Joint Genome Institute"/>
            <person name="Lucas S."/>
            <person name="Copeland A."/>
            <person name="Lapidus A."/>
            <person name="Cheng J.-F."/>
            <person name="Bruce D."/>
            <person name="Goodwin L."/>
            <person name="Pitluck S."/>
            <person name="Davenport K."/>
            <person name="Detter J.C."/>
            <person name="Han C."/>
            <person name="Tapia R."/>
            <person name="Land M."/>
            <person name="Hauser L."/>
            <person name="Jeffries C."/>
            <person name="Kyrpides N."/>
            <person name="Ivanova N."/>
            <person name="Mikhailova N."/>
            <person name="Begemann M.B."/>
            <person name="Mormile M.R."/>
            <person name="Wall J.D."/>
            <person name="Elias D.A."/>
            <person name="Woyke T."/>
        </authorList>
    </citation>
    <scope>NUCLEOTIDE SEQUENCE [LARGE SCALE GENOMIC DNA]</scope>
    <source>
        <strain evidence="7">sapolanicus</strain>
    </source>
</reference>
<dbReference type="Proteomes" id="UP000007434">
    <property type="component" value="Chromosome"/>
</dbReference>
<dbReference type="InterPro" id="IPR017453">
    <property type="entry name" value="GCV_H_sub"/>
</dbReference>
<dbReference type="STRING" id="656519.Halsa_2379"/>
<dbReference type="HAMAP" id="MF_00272">
    <property type="entry name" value="GcvH"/>
    <property type="match status" value="1"/>
</dbReference>
<evidence type="ECO:0000256" key="2">
    <source>
        <dbReference type="ARBA" id="ARBA00022823"/>
    </source>
</evidence>
<organism evidence="6 7">
    <name type="scientific">Halanaerobium hydrogeniformans</name>
    <name type="common">Halanaerobium sp. (strain sapolanicus)</name>
    <dbReference type="NCBI Taxonomy" id="656519"/>
    <lineage>
        <taxon>Bacteria</taxon>
        <taxon>Bacillati</taxon>
        <taxon>Bacillota</taxon>
        <taxon>Clostridia</taxon>
        <taxon>Halanaerobiales</taxon>
        <taxon>Halanaerobiaceae</taxon>
        <taxon>Halanaerobium</taxon>
    </lineage>
</organism>
<comment type="similarity">
    <text evidence="1 3">Belongs to the GcvH family.</text>
</comment>
<dbReference type="InterPro" id="IPR011053">
    <property type="entry name" value="Single_hybrid_motif"/>
</dbReference>
<accession>E4RLA2</accession>
<evidence type="ECO:0000259" key="5">
    <source>
        <dbReference type="PROSITE" id="PS50968"/>
    </source>
</evidence>
<feature type="modified residue" description="N6-lipoyllysine" evidence="3 4">
    <location>
        <position position="87"/>
    </location>
</feature>
<dbReference type="KEGG" id="has:Halsa_2379"/>
<comment type="function">
    <text evidence="3">The glycine cleavage system catalyzes the degradation of glycine. The H protein shuttles the methylamine group of glycine from the P protein to the T protein.</text>
</comment>
<proteinExistence type="inferred from homology"/>
<dbReference type="PANTHER" id="PTHR11715">
    <property type="entry name" value="GLYCINE CLEAVAGE SYSTEM H PROTEIN"/>
    <property type="match status" value="1"/>
</dbReference>
<dbReference type="CDD" id="cd06848">
    <property type="entry name" value="GCS_H"/>
    <property type="match status" value="1"/>
</dbReference>
<dbReference type="GO" id="GO:0009249">
    <property type="term" value="P:protein lipoylation"/>
    <property type="evidence" value="ECO:0007669"/>
    <property type="project" value="TreeGrafter"/>
</dbReference>
<dbReference type="Gene3D" id="2.40.50.100">
    <property type="match status" value="1"/>
</dbReference>
<feature type="domain" description="Lipoyl-binding" evidence="5">
    <location>
        <begin position="46"/>
        <end position="128"/>
    </location>
</feature>
<evidence type="ECO:0000313" key="6">
    <source>
        <dbReference type="EMBL" id="ADQ15783.1"/>
    </source>
</evidence>
<protein>
    <recommendedName>
        <fullName evidence="3">Glycine cleavage system H protein</fullName>
    </recommendedName>
</protein>
<dbReference type="GO" id="GO:0005829">
    <property type="term" value="C:cytosol"/>
    <property type="evidence" value="ECO:0007669"/>
    <property type="project" value="TreeGrafter"/>
</dbReference>
<dbReference type="NCBIfam" id="NF002270">
    <property type="entry name" value="PRK01202.1"/>
    <property type="match status" value="1"/>
</dbReference>
<evidence type="ECO:0000256" key="3">
    <source>
        <dbReference type="HAMAP-Rule" id="MF_00272"/>
    </source>
</evidence>
<dbReference type="InterPro" id="IPR000089">
    <property type="entry name" value="Biotin_lipoyl"/>
</dbReference>
<dbReference type="NCBIfam" id="TIGR00527">
    <property type="entry name" value="gcvH"/>
    <property type="match status" value="1"/>
</dbReference>
<comment type="cofactor">
    <cofactor evidence="3">
        <name>(R)-lipoate</name>
        <dbReference type="ChEBI" id="CHEBI:83088"/>
    </cofactor>
    <text evidence="3">Binds 1 lipoyl cofactor covalently.</text>
</comment>
<gene>
    <name evidence="3" type="primary">gcvH</name>
    <name evidence="6" type="ordered locus">Halsa_2379</name>
</gene>
<dbReference type="eggNOG" id="COG0509">
    <property type="taxonomic scope" value="Bacteria"/>
</dbReference>
<comment type="subunit">
    <text evidence="3">The glycine cleavage system is composed of four proteins: P, T, L and H.</text>
</comment>
<dbReference type="GO" id="GO:0019464">
    <property type="term" value="P:glycine decarboxylation via glycine cleavage system"/>
    <property type="evidence" value="ECO:0007669"/>
    <property type="project" value="UniProtKB-UniRule"/>
</dbReference>
<dbReference type="HOGENOM" id="CLU_097408_2_0_9"/>
<sequence>MANINKFFYALAKIKSAKLKGGIRMSVKEGLLYSEEHEWVRKEDGLLIIGVSDFAQEELGDIVFVELPEVGEEFESGDTFGVLESVKAVSDTFIPVSAKVIEINETLFDQPELINDDPYGEGWLIKVEAEDLSELDELLSAEEYADFLEEA</sequence>
<reference evidence="6 7" key="2">
    <citation type="journal article" date="2011" name="J. Bacteriol.">
        <title>Complete Genome Sequence of the Haloalkaliphilic, Hydrogen Producing Halanaerobium hydrogenoformans.</title>
        <authorList>
            <person name="Brown S.D."/>
            <person name="Begemann M.B."/>
            <person name="Mormile M.R."/>
            <person name="Wall J.D."/>
            <person name="Han C.S."/>
            <person name="Goodwin L.A."/>
            <person name="Pitluck S."/>
            <person name="Land M.L."/>
            <person name="Hauser L.J."/>
            <person name="Elias D.A."/>
        </authorList>
    </citation>
    <scope>NUCLEOTIDE SEQUENCE [LARGE SCALE GENOMIC DNA]</scope>
    <source>
        <strain evidence="7">sapolanicus</strain>
    </source>
</reference>
<dbReference type="InterPro" id="IPR002930">
    <property type="entry name" value="GCV_H"/>
</dbReference>
<dbReference type="PANTHER" id="PTHR11715:SF3">
    <property type="entry name" value="GLYCINE CLEAVAGE SYSTEM H PROTEIN-RELATED"/>
    <property type="match status" value="1"/>
</dbReference>
<keyword evidence="7" id="KW-1185">Reference proteome</keyword>
<dbReference type="InterPro" id="IPR033753">
    <property type="entry name" value="GCV_H/Fam206"/>
</dbReference>
<dbReference type="EMBL" id="CP002304">
    <property type="protein sequence ID" value="ADQ15783.1"/>
    <property type="molecule type" value="Genomic_DNA"/>
</dbReference>
<dbReference type="SUPFAM" id="SSF51230">
    <property type="entry name" value="Single hybrid motif"/>
    <property type="match status" value="1"/>
</dbReference>
<dbReference type="AlphaFoldDB" id="E4RLA2"/>
<dbReference type="PROSITE" id="PS50968">
    <property type="entry name" value="BIOTINYL_LIPOYL"/>
    <property type="match status" value="1"/>
</dbReference>
<evidence type="ECO:0000256" key="4">
    <source>
        <dbReference type="PIRSR" id="PIRSR617453-50"/>
    </source>
</evidence>
<dbReference type="GO" id="GO:0005960">
    <property type="term" value="C:glycine cleavage complex"/>
    <property type="evidence" value="ECO:0007669"/>
    <property type="project" value="InterPro"/>
</dbReference>
<evidence type="ECO:0000313" key="7">
    <source>
        <dbReference type="Proteomes" id="UP000007434"/>
    </source>
</evidence>